<gene>
    <name evidence="1" type="ORF">MM415B02480_0007</name>
</gene>
<evidence type="ECO:0000313" key="1">
    <source>
        <dbReference type="EMBL" id="QJA89910.1"/>
    </source>
</evidence>
<reference evidence="1" key="1">
    <citation type="submission" date="2020-03" db="EMBL/GenBank/DDBJ databases">
        <title>The deep terrestrial virosphere.</title>
        <authorList>
            <person name="Holmfeldt K."/>
            <person name="Nilsson E."/>
            <person name="Simone D."/>
            <person name="Lopez-Fernandez M."/>
            <person name="Wu X."/>
            <person name="de Brujin I."/>
            <person name="Lundin D."/>
            <person name="Andersson A."/>
            <person name="Bertilsson S."/>
            <person name="Dopson M."/>
        </authorList>
    </citation>
    <scope>NUCLEOTIDE SEQUENCE</scope>
    <source>
        <strain evidence="1">MM415B02480</strain>
    </source>
</reference>
<protein>
    <submittedName>
        <fullName evidence="1">Uncharacterized protein</fullName>
    </submittedName>
</protein>
<dbReference type="EMBL" id="MT142877">
    <property type="protein sequence ID" value="QJA89910.1"/>
    <property type="molecule type" value="Genomic_DNA"/>
</dbReference>
<sequence>MNIKERNQYIIQLIEKQEDIQKFYSNVYRNFIIHLKRKHKKFQAI</sequence>
<name>A0A6M3L5F6_9ZZZZ</name>
<proteinExistence type="predicted"/>
<dbReference type="AlphaFoldDB" id="A0A6M3L5F6"/>
<organism evidence="1">
    <name type="scientific">viral metagenome</name>
    <dbReference type="NCBI Taxonomy" id="1070528"/>
    <lineage>
        <taxon>unclassified sequences</taxon>
        <taxon>metagenomes</taxon>
        <taxon>organismal metagenomes</taxon>
    </lineage>
</organism>
<accession>A0A6M3L5F6</accession>